<dbReference type="VEuPathDB" id="FungiDB:SeMB42_g00809"/>
<dbReference type="AlphaFoldDB" id="A0A507DP24"/>
<protein>
    <submittedName>
        <fullName evidence="1">Uncharacterized protein</fullName>
    </submittedName>
</protein>
<keyword evidence="2" id="KW-1185">Reference proteome</keyword>
<dbReference type="Proteomes" id="UP000317494">
    <property type="component" value="Unassembled WGS sequence"/>
</dbReference>
<organism evidence="1 2">
    <name type="scientific">Synchytrium endobioticum</name>
    <dbReference type="NCBI Taxonomy" id="286115"/>
    <lineage>
        <taxon>Eukaryota</taxon>
        <taxon>Fungi</taxon>
        <taxon>Fungi incertae sedis</taxon>
        <taxon>Chytridiomycota</taxon>
        <taxon>Chytridiomycota incertae sedis</taxon>
        <taxon>Chytridiomycetes</taxon>
        <taxon>Synchytriales</taxon>
        <taxon>Synchytriaceae</taxon>
        <taxon>Synchytrium</taxon>
    </lineage>
</organism>
<sequence>MSQSRTSFILAEYQCSIVHAVHVHLNGFNQRPKGGGQMDKIGTQLVKGRKVPMYFLVPEHLSVTSGPIILKTTPTAIARCNDQ</sequence>
<accession>A0A507DP24</accession>
<evidence type="ECO:0000313" key="1">
    <source>
        <dbReference type="EMBL" id="TPX53422.1"/>
    </source>
</evidence>
<dbReference type="EMBL" id="QEAN01000017">
    <property type="protein sequence ID" value="TPX53422.1"/>
    <property type="molecule type" value="Genomic_DNA"/>
</dbReference>
<evidence type="ECO:0000313" key="2">
    <source>
        <dbReference type="Proteomes" id="UP000317494"/>
    </source>
</evidence>
<gene>
    <name evidence="1" type="ORF">SeMB42_g00809</name>
</gene>
<reference evidence="1 2" key="1">
    <citation type="journal article" date="2019" name="Sci. Rep.">
        <title>Comparative genomics of chytrid fungi reveal insights into the obligate biotrophic and pathogenic lifestyle of Synchytrium endobioticum.</title>
        <authorList>
            <person name="van de Vossenberg B.T.L.H."/>
            <person name="Warris S."/>
            <person name="Nguyen H.D.T."/>
            <person name="van Gent-Pelzer M.P.E."/>
            <person name="Joly D.L."/>
            <person name="van de Geest H.C."/>
            <person name="Bonants P.J.M."/>
            <person name="Smith D.S."/>
            <person name="Levesque C.A."/>
            <person name="van der Lee T.A.J."/>
        </authorList>
    </citation>
    <scope>NUCLEOTIDE SEQUENCE [LARGE SCALE GENOMIC DNA]</scope>
    <source>
        <strain evidence="1 2">MB42</strain>
    </source>
</reference>
<name>A0A507DP24_9FUNG</name>
<comment type="caution">
    <text evidence="1">The sequence shown here is derived from an EMBL/GenBank/DDBJ whole genome shotgun (WGS) entry which is preliminary data.</text>
</comment>
<proteinExistence type="predicted"/>